<evidence type="ECO:0000313" key="2">
    <source>
        <dbReference type="EMBL" id="KAF7355743.1"/>
    </source>
</evidence>
<keyword evidence="3" id="KW-1185">Reference proteome</keyword>
<organism evidence="2 3">
    <name type="scientific">Mycena sanguinolenta</name>
    <dbReference type="NCBI Taxonomy" id="230812"/>
    <lineage>
        <taxon>Eukaryota</taxon>
        <taxon>Fungi</taxon>
        <taxon>Dikarya</taxon>
        <taxon>Basidiomycota</taxon>
        <taxon>Agaricomycotina</taxon>
        <taxon>Agaricomycetes</taxon>
        <taxon>Agaricomycetidae</taxon>
        <taxon>Agaricales</taxon>
        <taxon>Marasmiineae</taxon>
        <taxon>Mycenaceae</taxon>
        <taxon>Mycena</taxon>
    </lineage>
</organism>
<feature type="compositionally biased region" description="Basic and acidic residues" evidence="1">
    <location>
        <begin position="90"/>
        <end position="100"/>
    </location>
</feature>
<dbReference type="Proteomes" id="UP000623467">
    <property type="component" value="Unassembled WGS sequence"/>
</dbReference>
<dbReference type="EMBL" id="JACAZH010000011">
    <property type="protein sequence ID" value="KAF7355743.1"/>
    <property type="molecule type" value="Genomic_DNA"/>
</dbReference>
<feature type="region of interest" description="Disordered" evidence="1">
    <location>
        <begin position="74"/>
        <end position="109"/>
    </location>
</feature>
<accession>A0A8H6Y7K1</accession>
<name>A0A8H6Y7K1_9AGAR</name>
<comment type="caution">
    <text evidence="2">The sequence shown here is derived from an EMBL/GenBank/DDBJ whole genome shotgun (WGS) entry which is preliminary data.</text>
</comment>
<evidence type="ECO:0000256" key="1">
    <source>
        <dbReference type="SAM" id="MobiDB-lite"/>
    </source>
</evidence>
<evidence type="ECO:0000313" key="3">
    <source>
        <dbReference type="Proteomes" id="UP000623467"/>
    </source>
</evidence>
<gene>
    <name evidence="2" type="ORF">MSAN_01492200</name>
</gene>
<proteinExistence type="predicted"/>
<feature type="region of interest" description="Disordered" evidence="1">
    <location>
        <begin position="141"/>
        <end position="209"/>
    </location>
</feature>
<dbReference type="AlphaFoldDB" id="A0A8H6Y7K1"/>
<reference evidence="2" key="1">
    <citation type="submission" date="2020-05" db="EMBL/GenBank/DDBJ databases">
        <title>Mycena genomes resolve the evolution of fungal bioluminescence.</title>
        <authorList>
            <person name="Tsai I.J."/>
        </authorList>
    </citation>
    <scope>NUCLEOTIDE SEQUENCE</scope>
    <source>
        <strain evidence="2">160909Yilan</strain>
    </source>
</reference>
<protein>
    <submittedName>
        <fullName evidence="2">Uncharacterized protein</fullName>
    </submittedName>
</protein>
<sequence>MSAPAPRVVYTPALLDLIRHTDQDIACWNECFPNGPPGRDSSKLNEEALAEMTPALEDGMEAHLPATADAHVEQESGVASVHVETTQGPVKEKDGLKENDGLEDDGLEPSPHIVYTAELLDLLRRKRQMVALLEKYHPNGRESVELNKEGQTSSAEDGTEAQPAPTADTHETEATPPVQEYDGLNTQEGTEAQAATVDAHLDGGYGDSG</sequence>